<dbReference type="GO" id="GO:0005768">
    <property type="term" value="C:endosome"/>
    <property type="evidence" value="ECO:0007669"/>
    <property type="project" value="TreeGrafter"/>
</dbReference>
<evidence type="ECO:0000313" key="13">
    <source>
        <dbReference type="Proteomes" id="UP000242146"/>
    </source>
</evidence>
<dbReference type="Pfam" id="PF00787">
    <property type="entry name" value="PX"/>
    <property type="match status" value="1"/>
</dbReference>
<evidence type="ECO:0000259" key="11">
    <source>
        <dbReference type="PROSITE" id="PS50195"/>
    </source>
</evidence>
<dbReference type="OrthoDB" id="10064318at2759"/>
<keyword evidence="7" id="KW-0963">Cytoplasm</keyword>
<sequence>MLNDNDTYFDKNAFESLMSSQPTFSSLYSSQFVEEDPWGSMSDPVADIRQPLLSPSSNAVDDDILEQGITAASVLVGIDLPEVYDSAYIKANPQGDRLSLSSLEAAINLSGLPPRILEKIRALVVPSNAEYATRNEFNTALALVACAQKNMELPLPSLPNLEMFDEKRHRAPSHSLSTIINDTSSPSNTSMTSPKTTHSTESPPNKEQVLEDPWRKPGDVNGNADRTITPAPPALAPPPHDEPSNMYVNGGFKLLDSDDWFSDLDTIKLTIAPEREGFLFKHVIYTVSSHQRSSLVLRRYSDFYWLWQILTKVYPFRVVPTMPPKKVDIRGYPVFLESRRQGLNHFINFVARHPVLKKDKLVDIFLTEPSEFLAWRRANVPDENEEFMHVNQDLDMDDMAACIPKDLDERLQMLEKRLPQLLYYYQVMHDTMKHVAQLDQAQKKALDTFGHTLMDLGDMEKSCHVPDCQGCPHLTRGYDSINTYLRNESNILEQEANTTLDGIAMQLKQHHDSLLAFQETLDRRQKLSVNQIDGLSKRLAGNRARANQNRGVPGLEANVGRLDEAIQSDHERLVYQQRRDLFIRYCIHGELTFLHKQQAFIATMYQTYINEKLQHSRRHLDNWKALQVLMCSMPDLQEFH</sequence>
<comment type="function">
    <text evidence="1">Required for vacuolar protein sorting.</text>
</comment>
<dbReference type="Gene3D" id="1.10.238.10">
    <property type="entry name" value="EF-hand"/>
    <property type="match status" value="1"/>
</dbReference>
<protein>
    <recommendedName>
        <fullName evidence="5">Sorting nexin MVP1</fullName>
    </recommendedName>
</protein>
<comment type="similarity">
    <text evidence="4">Belongs to the sorting nexin family.</text>
</comment>
<evidence type="ECO:0000256" key="4">
    <source>
        <dbReference type="ARBA" id="ARBA00010883"/>
    </source>
</evidence>
<dbReference type="AlphaFoldDB" id="A0A1X2G5Q5"/>
<feature type="compositionally biased region" description="Low complexity" evidence="10">
    <location>
        <begin position="183"/>
        <end position="197"/>
    </location>
</feature>
<evidence type="ECO:0000313" key="12">
    <source>
        <dbReference type="EMBL" id="ORX45727.1"/>
    </source>
</evidence>
<evidence type="ECO:0000256" key="6">
    <source>
        <dbReference type="ARBA" id="ARBA00022448"/>
    </source>
</evidence>
<keyword evidence="8" id="KW-0653">Protein transport</keyword>
<feature type="compositionally biased region" description="Basic and acidic residues" evidence="10">
    <location>
        <begin position="208"/>
        <end position="218"/>
    </location>
</feature>
<accession>A0A1X2G5Q5</accession>
<dbReference type="InterPro" id="IPR011992">
    <property type="entry name" value="EF-hand-dom_pair"/>
</dbReference>
<dbReference type="SMART" id="SM00312">
    <property type="entry name" value="PX"/>
    <property type="match status" value="1"/>
</dbReference>
<feature type="region of interest" description="Disordered" evidence="10">
    <location>
        <begin position="168"/>
        <end position="243"/>
    </location>
</feature>
<gene>
    <name evidence="12" type="ORF">DM01DRAFT_1349340</name>
</gene>
<feature type="domain" description="PX" evidence="11">
    <location>
        <begin position="263"/>
        <end position="372"/>
    </location>
</feature>
<dbReference type="SUPFAM" id="SSF47473">
    <property type="entry name" value="EF-hand"/>
    <property type="match status" value="1"/>
</dbReference>
<dbReference type="GO" id="GO:0006623">
    <property type="term" value="P:protein targeting to vacuole"/>
    <property type="evidence" value="ECO:0007669"/>
    <property type="project" value="TreeGrafter"/>
</dbReference>
<reference evidence="12 13" key="1">
    <citation type="submission" date="2016-07" db="EMBL/GenBank/DDBJ databases">
        <title>Pervasive Adenine N6-methylation of Active Genes in Fungi.</title>
        <authorList>
            <consortium name="DOE Joint Genome Institute"/>
            <person name="Mondo S.J."/>
            <person name="Dannebaum R.O."/>
            <person name="Kuo R.C."/>
            <person name="Labutti K."/>
            <person name="Haridas S."/>
            <person name="Kuo A."/>
            <person name="Salamov A."/>
            <person name="Ahrendt S.R."/>
            <person name="Lipzen A."/>
            <person name="Sullivan W."/>
            <person name="Andreopoulos W.B."/>
            <person name="Clum A."/>
            <person name="Lindquist E."/>
            <person name="Daum C."/>
            <person name="Ramamoorthy G.K."/>
            <person name="Gryganskyi A."/>
            <person name="Culley D."/>
            <person name="Magnuson J.K."/>
            <person name="James T.Y."/>
            <person name="O'Malley M.A."/>
            <person name="Stajich J.E."/>
            <person name="Spatafora J.W."/>
            <person name="Visel A."/>
            <person name="Grigoriev I.V."/>
        </authorList>
    </citation>
    <scope>NUCLEOTIDE SEQUENCE [LARGE SCALE GENOMIC DNA]</scope>
    <source>
        <strain evidence="12 13">NRRL 3301</strain>
    </source>
</reference>
<evidence type="ECO:0000256" key="2">
    <source>
        <dbReference type="ARBA" id="ARBA00004287"/>
    </source>
</evidence>
<dbReference type="InterPro" id="IPR027267">
    <property type="entry name" value="AH/BAR_dom_sf"/>
</dbReference>
<evidence type="ECO:0000256" key="10">
    <source>
        <dbReference type="SAM" id="MobiDB-lite"/>
    </source>
</evidence>
<keyword evidence="6" id="KW-0813">Transport</keyword>
<dbReference type="Gene3D" id="1.20.1270.60">
    <property type="entry name" value="Arfaptin homology (AH) domain/BAR domain"/>
    <property type="match status" value="1"/>
</dbReference>
<organism evidence="12 13">
    <name type="scientific">Hesseltinella vesiculosa</name>
    <dbReference type="NCBI Taxonomy" id="101127"/>
    <lineage>
        <taxon>Eukaryota</taxon>
        <taxon>Fungi</taxon>
        <taxon>Fungi incertae sedis</taxon>
        <taxon>Mucoromycota</taxon>
        <taxon>Mucoromycotina</taxon>
        <taxon>Mucoromycetes</taxon>
        <taxon>Mucorales</taxon>
        <taxon>Cunninghamellaceae</taxon>
        <taxon>Hesseltinella</taxon>
    </lineage>
</organism>
<dbReference type="Proteomes" id="UP000242146">
    <property type="component" value="Unassembled WGS sequence"/>
</dbReference>
<dbReference type="PANTHER" id="PTHR47554">
    <property type="entry name" value="SORTING NEXIN MVP1"/>
    <property type="match status" value="1"/>
</dbReference>
<dbReference type="EMBL" id="MCGT01000041">
    <property type="protein sequence ID" value="ORX45727.1"/>
    <property type="molecule type" value="Genomic_DNA"/>
</dbReference>
<keyword evidence="9" id="KW-0472">Membrane</keyword>
<dbReference type="InterPro" id="IPR036871">
    <property type="entry name" value="PX_dom_sf"/>
</dbReference>
<keyword evidence="13" id="KW-1185">Reference proteome</keyword>
<dbReference type="InterPro" id="IPR028662">
    <property type="entry name" value="SNX8/Mvp1"/>
</dbReference>
<proteinExistence type="inferred from homology"/>
<name>A0A1X2G5Q5_9FUNG</name>
<dbReference type="GO" id="GO:0016020">
    <property type="term" value="C:membrane"/>
    <property type="evidence" value="ECO:0007669"/>
    <property type="project" value="UniProtKB-SubCell"/>
</dbReference>
<dbReference type="PANTHER" id="PTHR47554:SF1">
    <property type="entry name" value="SORTING NEXIN MVP1"/>
    <property type="match status" value="1"/>
</dbReference>
<dbReference type="Gene3D" id="3.30.1520.10">
    <property type="entry name" value="Phox-like domain"/>
    <property type="match status" value="1"/>
</dbReference>
<dbReference type="PROSITE" id="PS50195">
    <property type="entry name" value="PX"/>
    <property type="match status" value="1"/>
</dbReference>
<evidence type="ECO:0000256" key="1">
    <source>
        <dbReference type="ARBA" id="ARBA00002474"/>
    </source>
</evidence>
<dbReference type="STRING" id="101127.A0A1X2G5Q5"/>
<evidence type="ECO:0000256" key="5">
    <source>
        <dbReference type="ARBA" id="ARBA00014268"/>
    </source>
</evidence>
<comment type="caution">
    <text evidence="12">The sequence shown here is derived from an EMBL/GenBank/DDBJ whole genome shotgun (WGS) entry which is preliminary data.</text>
</comment>
<dbReference type="InterPro" id="IPR001683">
    <property type="entry name" value="PX_dom"/>
</dbReference>
<evidence type="ECO:0000256" key="3">
    <source>
        <dbReference type="ARBA" id="ARBA00004496"/>
    </source>
</evidence>
<evidence type="ECO:0000256" key="7">
    <source>
        <dbReference type="ARBA" id="ARBA00022490"/>
    </source>
</evidence>
<dbReference type="GO" id="GO:0032266">
    <property type="term" value="F:phosphatidylinositol-3-phosphate binding"/>
    <property type="evidence" value="ECO:0007669"/>
    <property type="project" value="TreeGrafter"/>
</dbReference>
<dbReference type="SUPFAM" id="SSF64268">
    <property type="entry name" value="PX domain"/>
    <property type="match status" value="1"/>
</dbReference>
<comment type="subcellular location">
    <subcellularLocation>
        <location evidence="3">Cytoplasm</location>
    </subcellularLocation>
    <subcellularLocation>
        <location evidence="2">Membrane</location>
        <topology evidence="2">Peripheral membrane protein</topology>
        <orientation evidence="2">Cytoplasmic side</orientation>
    </subcellularLocation>
</comment>
<dbReference type="GO" id="GO:0005829">
    <property type="term" value="C:cytosol"/>
    <property type="evidence" value="ECO:0007669"/>
    <property type="project" value="GOC"/>
</dbReference>
<dbReference type="InterPro" id="IPR045734">
    <property type="entry name" value="Snx8_BAR_dom"/>
</dbReference>
<dbReference type="GO" id="GO:0042147">
    <property type="term" value="P:retrograde transport, endosome to Golgi"/>
    <property type="evidence" value="ECO:0007669"/>
    <property type="project" value="InterPro"/>
</dbReference>
<dbReference type="Pfam" id="PF19566">
    <property type="entry name" value="Snx8_BAR_dom"/>
    <property type="match status" value="1"/>
</dbReference>
<evidence type="ECO:0000256" key="9">
    <source>
        <dbReference type="ARBA" id="ARBA00023136"/>
    </source>
</evidence>
<evidence type="ECO:0000256" key="8">
    <source>
        <dbReference type="ARBA" id="ARBA00022927"/>
    </source>
</evidence>